<comment type="caution">
    <text evidence="3">The sequence shown here is derived from an EMBL/GenBank/DDBJ whole genome shotgun (WGS) entry which is preliminary data.</text>
</comment>
<dbReference type="InterPro" id="IPR007278">
    <property type="entry name" value="DUF397"/>
</dbReference>
<gene>
    <name evidence="3" type="ORF">ACFFNX_18490</name>
</gene>
<proteinExistence type="predicted"/>
<reference evidence="3 4" key="1">
    <citation type="submission" date="2024-09" db="EMBL/GenBank/DDBJ databases">
        <authorList>
            <person name="Sun Q."/>
            <person name="Mori K."/>
        </authorList>
    </citation>
    <scope>NUCLEOTIDE SEQUENCE [LARGE SCALE GENOMIC DNA]</scope>
    <source>
        <strain evidence="3 4">TBRC 0563</strain>
    </source>
</reference>
<dbReference type="Pfam" id="PF04149">
    <property type="entry name" value="DUF397"/>
    <property type="match status" value="1"/>
</dbReference>
<sequence>MTSPVWRKSSRTSDGTQGNCVEVAELPSAAVTGERDGYSTDGVRSGR</sequence>
<dbReference type="RefSeq" id="WP_378203270.1">
    <property type="nucleotide sequence ID" value="NZ_JBHLZP010000125.1"/>
</dbReference>
<feature type="domain" description="DUF397" evidence="2">
    <location>
        <begin position="5"/>
        <end position="37"/>
    </location>
</feature>
<keyword evidence="4" id="KW-1185">Reference proteome</keyword>
<protein>
    <submittedName>
        <fullName evidence="3">DUF397 domain-containing protein</fullName>
    </submittedName>
</protein>
<evidence type="ECO:0000256" key="1">
    <source>
        <dbReference type="SAM" id="MobiDB-lite"/>
    </source>
</evidence>
<name>A0ABV5YGK2_9ACTN</name>
<accession>A0ABV5YGK2</accession>
<evidence type="ECO:0000313" key="3">
    <source>
        <dbReference type="EMBL" id="MFB9834176.1"/>
    </source>
</evidence>
<dbReference type="Proteomes" id="UP001589627">
    <property type="component" value="Unassembled WGS sequence"/>
</dbReference>
<dbReference type="EMBL" id="JBHLZP010000125">
    <property type="protein sequence ID" value="MFB9834176.1"/>
    <property type="molecule type" value="Genomic_DNA"/>
</dbReference>
<organism evidence="3 4">
    <name type="scientific">Actinoallomurus acaciae</name>
    <dbReference type="NCBI Taxonomy" id="502577"/>
    <lineage>
        <taxon>Bacteria</taxon>
        <taxon>Bacillati</taxon>
        <taxon>Actinomycetota</taxon>
        <taxon>Actinomycetes</taxon>
        <taxon>Streptosporangiales</taxon>
        <taxon>Thermomonosporaceae</taxon>
        <taxon>Actinoallomurus</taxon>
    </lineage>
</organism>
<feature type="region of interest" description="Disordered" evidence="1">
    <location>
        <begin position="1"/>
        <end position="47"/>
    </location>
</feature>
<evidence type="ECO:0000313" key="4">
    <source>
        <dbReference type="Proteomes" id="UP001589627"/>
    </source>
</evidence>
<evidence type="ECO:0000259" key="2">
    <source>
        <dbReference type="Pfam" id="PF04149"/>
    </source>
</evidence>